<evidence type="ECO:0000259" key="4">
    <source>
        <dbReference type="PROSITE" id="PS50111"/>
    </source>
</evidence>
<proteinExistence type="inferred from homology"/>
<reference evidence="6" key="1">
    <citation type="submission" date="2018-09" db="EMBL/GenBank/DDBJ databases">
        <authorList>
            <person name="Zhu H."/>
        </authorList>
    </citation>
    <scope>NUCLEOTIDE SEQUENCE [LARGE SCALE GENOMIC DNA]</scope>
    <source>
        <strain evidence="6">K1R23-30</strain>
    </source>
</reference>
<gene>
    <name evidence="5" type="ORF">D3871_09335</name>
</gene>
<dbReference type="PANTHER" id="PTHR32089">
    <property type="entry name" value="METHYL-ACCEPTING CHEMOTAXIS PROTEIN MCPB"/>
    <property type="match status" value="1"/>
</dbReference>
<dbReference type="InterPro" id="IPR004090">
    <property type="entry name" value="Chemotax_Me-accpt_rcpt"/>
</dbReference>
<dbReference type="GO" id="GO:0007165">
    <property type="term" value="P:signal transduction"/>
    <property type="evidence" value="ECO:0007669"/>
    <property type="project" value="UniProtKB-KW"/>
</dbReference>
<dbReference type="Pfam" id="PF00015">
    <property type="entry name" value="MCPsignal"/>
    <property type="match status" value="1"/>
</dbReference>
<comment type="caution">
    <text evidence="5">The sequence shown here is derived from an EMBL/GenBank/DDBJ whole genome shotgun (WGS) entry which is preliminary data.</text>
</comment>
<dbReference type="PRINTS" id="PR00260">
    <property type="entry name" value="CHEMTRNSDUCR"/>
</dbReference>
<evidence type="ECO:0000313" key="6">
    <source>
        <dbReference type="Proteomes" id="UP000265955"/>
    </source>
</evidence>
<dbReference type="GO" id="GO:0016020">
    <property type="term" value="C:membrane"/>
    <property type="evidence" value="ECO:0007669"/>
    <property type="project" value="InterPro"/>
</dbReference>
<sequence length="549" mass="58362">MRSFAIGAGAVATGTAAAGLAAWGGGDSVGPVVSAVIASVTATGLAFFGRRGQGSGAANILRAVGDEVDHIMIGAAETSYFVDSIKKKVDLDLQITEDIVGRADQTAEATKQIAANAERASKVAADVRSESVAGRAEVDQGLQRINNARQDAQTASQLMAALQEKSRRIHVITEVINEIAARTNLLALNAAIEAARAGEHGRGFAVVAGEVRQLAQRTKSATDDIGIMVKEINDEAERAASGMSSLTAKVSDAAQNVERVHGFLGNIERSAGVSENEIQQIAGASREHVETTNAIAHAVSRIRDGMLATEDELPRAAQSAMLLSERGEMLFEAMARSNAGTSHDALREVAQHAAHEVGKLFEQAIATGQITEAALFERSYKPIPNTNPQKHTTTFDNFTDRVLPAIQERILEQWTQLAYAGAVDNNGYFPTHNRKFSKPLTGDYETDLVNNRTKRVFNDRTGSRCGSNTKPFLLQTYKRDTGEVMHDLSAPIYVNGKHWGGFRLGYRSSAPVAAAPAAVKAAKTVTPVNARPAAAVGTATKRLSGKQGK</sequence>
<dbReference type="Gene3D" id="1.10.287.950">
    <property type="entry name" value="Methyl-accepting chemotaxis protein"/>
    <property type="match status" value="1"/>
</dbReference>
<dbReference type="EMBL" id="QYUO01000001">
    <property type="protein sequence ID" value="RJG00052.1"/>
    <property type="molecule type" value="Genomic_DNA"/>
</dbReference>
<dbReference type="SUPFAM" id="SSF58104">
    <property type="entry name" value="Methyl-accepting chemotaxis protein (MCP) signaling domain"/>
    <property type="match status" value="1"/>
</dbReference>
<dbReference type="PANTHER" id="PTHR32089:SF120">
    <property type="entry name" value="METHYL-ACCEPTING CHEMOTAXIS PROTEIN TLPQ"/>
    <property type="match status" value="1"/>
</dbReference>
<accession>A0A3A3G0R5</accession>
<dbReference type="SMART" id="SM00283">
    <property type="entry name" value="MA"/>
    <property type="match status" value="1"/>
</dbReference>
<name>A0A3A3G0R5_9BURK</name>
<keyword evidence="6" id="KW-1185">Reference proteome</keyword>
<dbReference type="CDD" id="cd11386">
    <property type="entry name" value="MCP_signal"/>
    <property type="match status" value="1"/>
</dbReference>
<dbReference type="GO" id="GO:0006935">
    <property type="term" value="P:chemotaxis"/>
    <property type="evidence" value="ECO:0007669"/>
    <property type="project" value="InterPro"/>
</dbReference>
<dbReference type="PROSITE" id="PS50111">
    <property type="entry name" value="CHEMOTAXIS_TRANSDUC_2"/>
    <property type="match status" value="1"/>
</dbReference>
<dbReference type="Proteomes" id="UP000265955">
    <property type="component" value="Unassembled WGS sequence"/>
</dbReference>
<dbReference type="AlphaFoldDB" id="A0A3A3G0R5"/>
<dbReference type="InterPro" id="IPR004089">
    <property type="entry name" value="MCPsignal_dom"/>
</dbReference>
<evidence type="ECO:0000256" key="2">
    <source>
        <dbReference type="ARBA" id="ARBA00029447"/>
    </source>
</evidence>
<keyword evidence="1 3" id="KW-0807">Transducer</keyword>
<protein>
    <submittedName>
        <fullName evidence="5">Methyl-accepting chemotaxis protein</fullName>
    </submittedName>
</protein>
<evidence type="ECO:0000256" key="1">
    <source>
        <dbReference type="ARBA" id="ARBA00023224"/>
    </source>
</evidence>
<dbReference type="GO" id="GO:0004888">
    <property type="term" value="F:transmembrane signaling receptor activity"/>
    <property type="evidence" value="ECO:0007669"/>
    <property type="project" value="InterPro"/>
</dbReference>
<evidence type="ECO:0000313" key="5">
    <source>
        <dbReference type="EMBL" id="RJG00052.1"/>
    </source>
</evidence>
<feature type="domain" description="Methyl-accepting transducer" evidence="4">
    <location>
        <begin position="67"/>
        <end position="303"/>
    </location>
</feature>
<organism evidence="5 6">
    <name type="scientific">Noviherbaspirillum saxi</name>
    <dbReference type="NCBI Taxonomy" id="2320863"/>
    <lineage>
        <taxon>Bacteria</taxon>
        <taxon>Pseudomonadati</taxon>
        <taxon>Pseudomonadota</taxon>
        <taxon>Betaproteobacteria</taxon>
        <taxon>Burkholderiales</taxon>
        <taxon>Oxalobacteraceae</taxon>
        <taxon>Noviherbaspirillum</taxon>
    </lineage>
</organism>
<evidence type="ECO:0000256" key="3">
    <source>
        <dbReference type="PROSITE-ProRule" id="PRU00284"/>
    </source>
</evidence>
<comment type="similarity">
    <text evidence="2">Belongs to the methyl-accepting chemotaxis (MCP) protein family.</text>
</comment>